<dbReference type="GO" id="GO:0016787">
    <property type="term" value="F:hydrolase activity"/>
    <property type="evidence" value="ECO:0007669"/>
    <property type="project" value="UniProtKB-UniRule"/>
</dbReference>
<keyword evidence="2" id="KW-0442">Lipid degradation</keyword>
<dbReference type="InterPro" id="IPR002641">
    <property type="entry name" value="PNPLA_dom"/>
</dbReference>
<feature type="active site" description="Nucleophile" evidence="2">
    <location>
        <position position="38"/>
    </location>
</feature>
<dbReference type="EMBL" id="FOEE01000002">
    <property type="protein sequence ID" value="SEO55544.1"/>
    <property type="molecule type" value="Genomic_DNA"/>
</dbReference>
<sequence>MIGAGAAVGGAWAAGAVCALTETGAFDPAGPELVVGTSAGSVVAALLAAGMPPRELAGLFSDDRESGTPPVRPELSARVRATLRDVPRPVPIPGNLRLAARTLGRPGHRALRTAAAALAPRGRGDLAPVGELVGAVQGDRTWPARPRTWLVAMDFDSGRRVAFGAPGEPPTSPAEAVMASCSVPGLFAPRFIAGRRYVDGGAVSVTNADVLAGEALDEVVVVAPLVTPGPLPRRSAAARIEHRVRLHIAQRLSWEVWRLLAAGMSVRVLTPTAEDVAAMGVDRMDAGRHRRVFETAVRTTTAQLAAEAPPAAAHAEIDGVA</sequence>
<protein>
    <submittedName>
        <fullName evidence="4">NTE family protein</fullName>
    </submittedName>
</protein>
<dbReference type="Proteomes" id="UP000198960">
    <property type="component" value="Unassembled WGS sequence"/>
</dbReference>
<evidence type="ECO:0000256" key="1">
    <source>
        <dbReference type="ARBA" id="ARBA00023098"/>
    </source>
</evidence>
<evidence type="ECO:0000259" key="3">
    <source>
        <dbReference type="PROSITE" id="PS51635"/>
    </source>
</evidence>
<organism evidence="4 5">
    <name type="scientific">Trujillonella endophytica</name>
    <dbReference type="NCBI Taxonomy" id="673521"/>
    <lineage>
        <taxon>Bacteria</taxon>
        <taxon>Bacillati</taxon>
        <taxon>Actinomycetota</taxon>
        <taxon>Actinomycetes</taxon>
        <taxon>Geodermatophilales</taxon>
        <taxon>Geodermatophilaceae</taxon>
        <taxon>Trujillonella</taxon>
    </lineage>
</organism>
<keyword evidence="5" id="KW-1185">Reference proteome</keyword>
<evidence type="ECO:0000256" key="2">
    <source>
        <dbReference type="PROSITE-ProRule" id="PRU01161"/>
    </source>
</evidence>
<feature type="short sequence motif" description="GXSXG" evidence="2">
    <location>
        <begin position="36"/>
        <end position="40"/>
    </location>
</feature>
<evidence type="ECO:0000313" key="4">
    <source>
        <dbReference type="EMBL" id="SEO55544.1"/>
    </source>
</evidence>
<feature type="short sequence motif" description="DGA/G" evidence="2">
    <location>
        <begin position="199"/>
        <end position="201"/>
    </location>
</feature>
<gene>
    <name evidence="4" type="ORF">SAMN05660991_00697</name>
</gene>
<dbReference type="GO" id="GO:0016042">
    <property type="term" value="P:lipid catabolic process"/>
    <property type="evidence" value="ECO:0007669"/>
    <property type="project" value="UniProtKB-UniRule"/>
</dbReference>
<dbReference type="SUPFAM" id="SSF52151">
    <property type="entry name" value="FabD/lysophospholipase-like"/>
    <property type="match status" value="1"/>
</dbReference>
<feature type="domain" description="PNPLA" evidence="3">
    <location>
        <begin position="1"/>
        <end position="212"/>
    </location>
</feature>
<dbReference type="InterPro" id="IPR016035">
    <property type="entry name" value="Acyl_Trfase/lysoPLipase"/>
</dbReference>
<evidence type="ECO:0000313" key="5">
    <source>
        <dbReference type="Proteomes" id="UP000198960"/>
    </source>
</evidence>
<dbReference type="PROSITE" id="PS51635">
    <property type="entry name" value="PNPLA"/>
    <property type="match status" value="1"/>
</dbReference>
<reference evidence="5" key="1">
    <citation type="submission" date="2016-10" db="EMBL/GenBank/DDBJ databases">
        <authorList>
            <person name="Varghese N."/>
            <person name="Submissions S."/>
        </authorList>
    </citation>
    <scope>NUCLEOTIDE SEQUENCE [LARGE SCALE GENOMIC DNA]</scope>
    <source>
        <strain evidence="5">DSM 45413</strain>
    </source>
</reference>
<dbReference type="Gene3D" id="3.40.1090.10">
    <property type="entry name" value="Cytosolic phospholipase A2 catalytic domain"/>
    <property type="match status" value="2"/>
</dbReference>
<feature type="active site" description="Proton acceptor" evidence="2">
    <location>
        <position position="199"/>
    </location>
</feature>
<keyword evidence="2" id="KW-0378">Hydrolase</keyword>
<dbReference type="STRING" id="673521.SAMN05660991_00697"/>
<keyword evidence="1 2" id="KW-0443">Lipid metabolism</keyword>
<accession>A0A1H8QNT2</accession>
<dbReference type="AlphaFoldDB" id="A0A1H8QNT2"/>
<name>A0A1H8QNT2_9ACTN</name>
<dbReference type="Pfam" id="PF01734">
    <property type="entry name" value="Patatin"/>
    <property type="match status" value="1"/>
</dbReference>
<proteinExistence type="predicted"/>
<comment type="caution">
    <text evidence="2">Lacks conserved residue(s) required for the propagation of feature annotation.</text>
</comment>